<gene>
    <name evidence="1" type="ORF">NA56DRAFT_130511</name>
</gene>
<dbReference type="EMBL" id="KZ613482">
    <property type="protein sequence ID" value="PMD21088.1"/>
    <property type="molecule type" value="Genomic_DNA"/>
</dbReference>
<evidence type="ECO:0000313" key="2">
    <source>
        <dbReference type="Proteomes" id="UP000235672"/>
    </source>
</evidence>
<accession>A0A2J6Q469</accession>
<name>A0A2J6Q469_9HELO</name>
<sequence>MLRSRSLRLTASSTAFALREFQSFASPSLSKKVLLLFIIFHLRVARIQILFRNPAPSFRTVTCVPARPSAFCLPKYILHPSRVALRVPHLPETSYRSQIHCKSQFRCTIRCLGDKRNFAAVSCPTHRRFRTVSGCILRRGTTTLTHISVLGSKKL</sequence>
<protein>
    <submittedName>
        <fullName evidence="1">Uncharacterized protein</fullName>
    </submittedName>
</protein>
<proteinExistence type="predicted"/>
<dbReference type="Proteomes" id="UP000235672">
    <property type="component" value="Unassembled WGS sequence"/>
</dbReference>
<organism evidence="1 2">
    <name type="scientific">Hyaloscypha hepaticicola</name>
    <dbReference type="NCBI Taxonomy" id="2082293"/>
    <lineage>
        <taxon>Eukaryota</taxon>
        <taxon>Fungi</taxon>
        <taxon>Dikarya</taxon>
        <taxon>Ascomycota</taxon>
        <taxon>Pezizomycotina</taxon>
        <taxon>Leotiomycetes</taxon>
        <taxon>Helotiales</taxon>
        <taxon>Hyaloscyphaceae</taxon>
        <taxon>Hyaloscypha</taxon>
    </lineage>
</organism>
<reference evidence="1 2" key="1">
    <citation type="submission" date="2016-05" db="EMBL/GenBank/DDBJ databases">
        <title>A degradative enzymes factory behind the ericoid mycorrhizal symbiosis.</title>
        <authorList>
            <consortium name="DOE Joint Genome Institute"/>
            <person name="Martino E."/>
            <person name="Morin E."/>
            <person name="Grelet G."/>
            <person name="Kuo A."/>
            <person name="Kohler A."/>
            <person name="Daghino S."/>
            <person name="Barry K."/>
            <person name="Choi C."/>
            <person name="Cichocki N."/>
            <person name="Clum A."/>
            <person name="Copeland A."/>
            <person name="Hainaut M."/>
            <person name="Haridas S."/>
            <person name="Labutti K."/>
            <person name="Lindquist E."/>
            <person name="Lipzen A."/>
            <person name="Khouja H.-R."/>
            <person name="Murat C."/>
            <person name="Ohm R."/>
            <person name="Olson A."/>
            <person name="Spatafora J."/>
            <person name="Veneault-Fourrey C."/>
            <person name="Henrissat B."/>
            <person name="Grigoriev I."/>
            <person name="Martin F."/>
            <person name="Perotto S."/>
        </authorList>
    </citation>
    <scope>NUCLEOTIDE SEQUENCE [LARGE SCALE GENOMIC DNA]</scope>
    <source>
        <strain evidence="1 2">UAMH 7357</strain>
    </source>
</reference>
<evidence type="ECO:0000313" key="1">
    <source>
        <dbReference type="EMBL" id="PMD21088.1"/>
    </source>
</evidence>
<keyword evidence="2" id="KW-1185">Reference proteome</keyword>
<dbReference type="AlphaFoldDB" id="A0A2J6Q469"/>